<evidence type="ECO:0000313" key="2">
    <source>
        <dbReference type="Proteomes" id="UP001055879"/>
    </source>
</evidence>
<evidence type="ECO:0000313" key="1">
    <source>
        <dbReference type="EMBL" id="KAI3758687.1"/>
    </source>
</evidence>
<dbReference type="Proteomes" id="UP001055879">
    <property type="component" value="Linkage Group LG02"/>
</dbReference>
<proteinExistence type="predicted"/>
<gene>
    <name evidence="1" type="ORF">L6452_06258</name>
</gene>
<sequence>MVSSKSSKASKTTPLTRESLVFPTCNQVAQLSADVDHPEFNQVSLFLQKTPLQHAFTLSTKMSKMLLGSFWLTCKYDSETHQVSASILSSEEHPDLSFGVEDVRSILLIPEFDVYSPFPTNREHEEVVATLNYVHEGNTKGSGTLLRKNMGVVWNYFFSHLLYCISHKTSRWDQSAAAITRLAHALIFMRYIDFAQVIFDSLVTAISPTRTHNVALPRFISLIINEKLSVQLRADAGLSEPTIAYDVPISQISNQTIFKTIKPTDTPLPSVAIKKKKSSGNVVLALMTMPPKQPSVAAPVISSPSTKRRGSKSPPRSRPKRLRKPLAEPHSPSTDSQKSAEVEIPQVGLRGSAEAHPTSSKSSLKGSVEFSETFIIPSPQFQLRDEDELVSSPDQHFSSPQHNLSPGVTPEVVAHINRNTDDFFDQLFSDTGDDLSPPSHIIASLKSSPSPKHSPPPSPKKNPSPSPKHSPFSSDSSSDGFHPDFPPKRQSPPKQRILPHYPPFPTTDRAVPLTSSSSAPRVPISIPAHFFAEIIDTNRQPELLNSMDITNTSLAYLMQLIKEQNSECLDLNRDIFRYLDVLHHEVDGLHAPLSDALDVVLKEVIKLIDNNTSLTLSVEALKVASDARDQDLVRLRQQVTYQNSVNSQILSALQSINQRLDSMPAAVAQYYVGSVDIDITESAFTPDDMTTLHRIDRRLGCVSAKASLSSLERTEGEKQVKGEQIIPQIIITSTSQGEPSSAAAAPTETETTKVLASAEEKGAEDKGVDHPKVRRKDALIKKVADGGGIHLPPPKITSPDLGLSEEELKAAKLAQMARDKDTELALKLAKEEAEITKSLVDAIKAQRSALEDSTKKNEEIK</sequence>
<accession>A0ACB9EIP1</accession>
<comment type="caution">
    <text evidence="1">The sequence shown here is derived from an EMBL/GenBank/DDBJ whole genome shotgun (WGS) entry which is preliminary data.</text>
</comment>
<name>A0ACB9EIP1_ARCLA</name>
<dbReference type="EMBL" id="CM042048">
    <property type="protein sequence ID" value="KAI3758687.1"/>
    <property type="molecule type" value="Genomic_DNA"/>
</dbReference>
<protein>
    <submittedName>
        <fullName evidence="1">Uncharacterized protein</fullName>
    </submittedName>
</protein>
<keyword evidence="2" id="KW-1185">Reference proteome</keyword>
<reference evidence="1 2" key="2">
    <citation type="journal article" date="2022" name="Mol. Ecol. Resour.">
        <title>The genomes of chicory, endive, great burdock and yacon provide insights into Asteraceae paleo-polyploidization history and plant inulin production.</title>
        <authorList>
            <person name="Fan W."/>
            <person name="Wang S."/>
            <person name="Wang H."/>
            <person name="Wang A."/>
            <person name="Jiang F."/>
            <person name="Liu H."/>
            <person name="Zhao H."/>
            <person name="Xu D."/>
            <person name="Zhang Y."/>
        </authorList>
    </citation>
    <scope>NUCLEOTIDE SEQUENCE [LARGE SCALE GENOMIC DNA]</scope>
    <source>
        <strain evidence="2">cv. Niubang</strain>
    </source>
</reference>
<reference evidence="2" key="1">
    <citation type="journal article" date="2022" name="Mol. Ecol. Resour.">
        <title>The genomes of chicory, endive, great burdock and yacon provide insights into Asteraceae palaeo-polyploidization history and plant inulin production.</title>
        <authorList>
            <person name="Fan W."/>
            <person name="Wang S."/>
            <person name="Wang H."/>
            <person name="Wang A."/>
            <person name="Jiang F."/>
            <person name="Liu H."/>
            <person name="Zhao H."/>
            <person name="Xu D."/>
            <person name="Zhang Y."/>
        </authorList>
    </citation>
    <scope>NUCLEOTIDE SEQUENCE [LARGE SCALE GENOMIC DNA]</scope>
    <source>
        <strain evidence="2">cv. Niubang</strain>
    </source>
</reference>
<organism evidence="1 2">
    <name type="scientific">Arctium lappa</name>
    <name type="common">Greater burdock</name>
    <name type="synonym">Lappa major</name>
    <dbReference type="NCBI Taxonomy" id="4217"/>
    <lineage>
        <taxon>Eukaryota</taxon>
        <taxon>Viridiplantae</taxon>
        <taxon>Streptophyta</taxon>
        <taxon>Embryophyta</taxon>
        <taxon>Tracheophyta</taxon>
        <taxon>Spermatophyta</taxon>
        <taxon>Magnoliopsida</taxon>
        <taxon>eudicotyledons</taxon>
        <taxon>Gunneridae</taxon>
        <taxon>Pentapetalae</taxon>
        <taxon>asterids</taxon>
        <taxon>campanulids</taxon>
        <taxon>Asterales</taxon>
        <taxon>Asteraceae</taxon>
        <taxon>Carduoideae</taxon>
        <taxon>Cardueae</taxon>
        <taxon>Arctiinae</taxon>
        <taxon>Arctium</taxon>
    </lineage>
</organism>